<dbReference type="EMBL" id="JAQJAN010000004">
    <property type="protein sequence ID" value="KAJ5732266.1"/>
    <property type="molecule type" value="Genomic_DNA"/>
</dbReference>
<gene>
    <name evidence="4" type="ORF">N7493_003747</name>
</gene>
<sequence length="577" mass="64784">MERVVVVGAGLYGLISAKAYLQVSGMYDKKRLWEYQEPEYDSVMNVPPCFYGVDYTVNAPGCHLLVLEAGSNIGGTWAPERLYPNLLSQNSYGLYEFSDRPLVQNLPDDDDTRDSPFIPGWRINEYIDTWAMVWELTERIKVDCKVGVTRSIFVRLIDSHWLECLQVVGIRRLQSKEWSLRVELIEDDRENRWVTIVCDKLILATGLTSIPSLPNVDTSQVSESKKASVIHAKAIGEWSYNNLGYHPFPNRLQRNENKPTSRRPRSVVVYGGAKSAFDLVHLFATLHRNDPALHLNFTLKGPVNVHWIIRDTGVGPAWMVPPTSTLPNGEVVASDKAASTRFFHHLSPCSYEQPKSFSAHSWYSSTEGSWLARIFHGNPLGRCFVRWFWNSVDRGLEDIAQYDTDDKMKKLRPSKSVISCGASIGIANQPDLWEVIKSPNVTIPRSAIHTIADTQNESESSNETGCSVTMSNGETLENTDLIVLATGYKPIVPMQFQPAALRLGLALSSFLVEGAPEANTDKAQSPARILSELAVELRCQYWQDVDSGLESDIRKRLASSWCISVEKESQKLNEEGE</sequence>
<dbReference type="GO" id="GO:0016491">
    <property type="term" value="F:oxidoreductase activity"/>
    <property type="evidence" value="ECO:0007669"/>
    <property type="project" value="UniProtKB-KW"/>
</dbReference>
<dbReference type="Gene3D" id="3.50.50.60">
    <property type="entry name" value="FAD/NAD(P)-binding domain"/>
    <property type="match status" value="2"/>
</dbReference>
<dbReference type="InterPro" id="IPR036188">
    <property type="entry name" value="FAD/NAD-bd_sf"/>
</dbReference>
<dbReference type="Proteomes" id="UP001215712">
    <property type="component" value="Unassembled WGS sequence"/>
</dbReference>
<name>A0AAD6HQW8_9EURO</name>
<keyword evidence="1" id="KW-0285">Flavoprotein</keyword>
<evidence type="ECO:0000256" key="3">
    <source>
        <dbReference type="ARBA" id="ARBA00023002"/>
    </source>
</evidence>
<dbReference type="AlphaFoldDB" id="A0AAD6HQW8"/>
<evidence type="ECO:0000313" key="4">
    <source>
        <dbReference type="EMBL" id="KAJ5732266.1"/>
    </source>
</evidence>
<accession>A0AAD6HQW8</accession>
<evidence type="ECO:0008006" key="6">
    <source>
        <dbReference type="Google" id="ProtNLM"/>
    </source>
</evidence>
<keyword evidence="2" id="KW-0274">FAD</keyword>
<reference evidence="4" key="2">
    <citation type="submission" date="2023-01" db="EMBL/GenBank/DDBJ databases">
        <authorList>
            <person name="Petersen C."/>
        </authorList>
    </citation>
    <scope>NUCLEOTIDE SEQUENCE</scope>
    <source>
        <strain evidence="4">IBT 17514</strain>
    </source>
</reference>
<dbReference type="InterPro" id="IPR050346">
    <property type="entry name" value="FMO-like"/>
</dbReference>
<organism evidence="4 5">
    <name type="scientific">Penicillium malachiteum</name>
    <dbReference type="NCBI Taxonomy" id="1324776"/>
    <lineage>
        <taxon>Eukaryota</taxon>
        <taxon>Fungi</taxon>
        <taxon>Dikarya</taxon>
        <taxon>Ascomycota</taxon>
        <taxon>Pezizomycotina</taxon>
        <taxon>Eurotiomycetes</taxon>
        <taxon>Eurotiomycetidae</taxon>
        <taxon>Eurotiales</taxon>
        <taxon>Aspergillaceae</taxon>
        <taxon>Penicillium</taxon>
    </lineage>
</organism>
<protein>
    <recommendedName>
        <fullName evidence="6">L-ornithine N(5)-oxygenase</fullName>
    </recommendedName>
</protein>
<comment type="caution">
    <text evidence="4">The sequence shown here is derived from an EMBL/GenBank/DDBJ whole genome shotgun (WGS) entry which is preliminary data.</text>
</comment>
<evidence type="ECO:0000313" key="5">
    <source>
        <dbReference type="Proteomes" id="UP001215712"/>
    </source>
</evidence>
<reference evidence="4" key="1">
    <citation type="journal article" date="2023" name="IMA Fungus">
        <title>Comparative genomic study of the Penicillium genus elucidates a diverse pangenome and 15 lateral gene transfer events.</title>
        <authorList>
            <person name="Petersen C."/>
            <person name="Sorensen T."/>
            <person name="Nielsen M.R."/>
            <person name="Sondergaard T.E."/>
            <person name="Sorensen J.L."/>
            <person name="Fitzpatrick D.A."/>
            <person name="Frisvad J.C."/>
            <person name="Nielsen K.L."/>
        </authorList>
    </citation>
    <scope>NUCLEOTIDE SEQUENCE</scope>
    <source>
        <strain evidence="4">IBT 17514</strain>
    </source>
</reference>
<evidence type="ECO:0000256" key="1">
    <source>
        <dbReference type="ARBA" id="ARBA00022630"/>
    </source>
</evidence>
<keyword evidence="5" id="KW-1185">Reference proteome</keyword>
<dbReference type="PANTHER" id="PTHR23023">
    <property type="entry name" value="DIMETHYLANILINE MONOOXYGENASE"/>
    <property type="match status" value="1"/>
</dbReference>
<keyword evidence="3" id="KW-0560">Oxidoreductase</keyword>
<proteinExistence type="predicted"/>
<evidence type="ECO:0000256" key="2">
    <source>
        <dbReference type="ARBA" id="ARBA00022827"/>
    </source>
</evidence>
<dbReference type="SUPFAM" id="SSF51905">
    <property type="entry name" value="FAD/NAD(P)-binding domain"/>
    <property type="match status" value="1"/>
</dbReference>